<evidence type="ECO:0000259" key="11">
    <source>
        <dbReference type="PROSITE" id="PS50217"/>
    </source>
</evidence>
<dbReference type="PROSITE" id="PS00036">
    <property type="entry name" value="BZIP_BASIC"/>
    <property type="match status" value="1"/>
</dbReference>
<comment type="caution">
    <text evidence="12">The sequence shown here is derived from an EMBL/GenBank/DDBJ whole genome shotgun (WGS) entry which is preliminary data.</text>
</comment>
<evidence type="ECO:0000256" key="9">
    <source>
        <dbReference type="SAM" id="Coils"/>
    </source>
</evidence>
<protein>
    <recommendedName>
        <fullName evidence="11">BZIP domain-containing protein</fullName>
    </recommendedName>
</protein>
<dbReference type="CDD" id="cd12193">
    <property type="entry name" value="bZIP_GCN4"/>
    <property type="match status" value="1"/>
</dbReference>
<dbReference type="EMBL" id="JAEUBD010000382">
    <property type="protein sequence ID" value="KAH3675180.1"/>
    <property type="molecule type" value="Genomic_DNA"/>
</dbReference>
<dbReference type="Proteomes" id="UP000788993">
    <property type="component" value="Unassembled WGS sequence"/>
</dbReference>
<keyword evidence="4" id="KW-0238">DNA-binding</keyword>
<name>A0A9P8PPG8_9ASCO</name>
<dbReference type="InterPro" id="IPR046347">
    <property type="entry name" value="bZIP_sf"/>
</dbReference>
<evidence type="ECO:0000313" key="12">
    <source>
        <dbReference type="EMBL" id="KAH3675180.1"/>
    </source>
</evidence>
<dbReference type="GO" id="GO:0008652">
    <property type="term" value="P:amino acid biosynthetic process"/>
    <property type="evidence" value="ECO:0007669"/>
    <property type="project" value="UniProtKB-KW"/>
</dbReference>
<dbReference type="FunFam" id="3.30.160.60:FF:001491">
    <property type="entry name" value="Cross-pathway control protein A"/>
    <property type="match status" value="1"/>
</dbReference>
<proteinExistence type="inferred from homology"/>
<comment type="similarity">
    <text evidence="8">Belongs to the bZIP family. GCN4 subfamily.</text>
</comment>
<reference evidence="12" key="2">
    <citation type="submission" date="2021-01" db="EMBL/GenBank/DDBJ databases">
        <authorList>
            <person name="Schikora-Tamarit M.A."/>
        </authorList>
    </citation>
    <scope>NUCLEOTIDE SEQUENCE</scope>
    <source>
        <strain evidence="12">NCAIM Y.01608</strain>
    </source>
</reference>
<dbReference type="GO" id="GO:0005634">
    <property type="term" value="C:nucleus"/>
    <property type="evidence" value="ECO:0007669"/>
    <property type="project" value="UniProtKB-SubCell"/>
</dbReference>
<accession>A0A9P8PPG8</accession>
<dbReference type="SUPFAM" id="SSF57959">
    <property type="entry name" value="Leucine zipper domain"/>
    <property type="match status" value="1"/>
</dbReference>
<dbReference type="InterPro" id="IPR004827">
    <property type="entry name" value="bZIP"/>
</dbReference>
<evidence type="ECO:0000256" key="7">
    <source>
        <dbReference type="ARBA" id="ARBA00023242"/>
    </source>
</evidence>
<dbReference type="Pfam" id="PF00170">
    <property type="entry name" value="bZIP_1"/>
    <property type="match status" value="1"/>
</dbReference>
<dbReference type="GO" id="GO:0000978">
    <property type="term" value="F:RNA polymerase II cis-regulatory region sequence-specific DNA binding"/>
    <property type="evidence" value="ECO:0007669"/>
    <property type="project" value="TreeGrafter"/>
</dbReference>
<keyword evidence="6" id="KW-0804">Transcription</keyword>
<keyword evidence="9" id="KW-0175">Coiled coil</keyword>
<dbReference type="PROSITE" id="PS50217">
    <property type="entry name" value="BZIP"/>
    <property type="match status" value="1"/>
</dbReference>
<evidence type="ECO:0000256" key="3">
    <source>
        <dbReference type="ARBA" id="ARBA00023015"/>
    </source>
</evidence>
<keyword evidence="2" id="KW-0028">Amino-acid biosynthesis</keyword>
<evidence type="ECO:0000256" key="2">
    <source>
        <dbReference type="ARBA" id="ARBA00022605"/>
    </source>
</evidence>
<evidence type="ECO:0000256" key="10">
    <source>
        <dbReference type="SAM" id="MobiDB-lite"/>
    </source>
</evidence>
<dbReference type="PANTHER" id="PTHR11462">
    <property type="entry name" value="JUN TRANSCRIPTION FACTOR-RELATED"/>
    <property type="match status" value="1"/>
</dbReference>
<feature type="domain" description="BZIP" evidence="11">
    <location>
        <begin position="172"/>
        <end position="217"/>
    </location>
</feature>
<dbReference type="PANTHER" id="PTHR11462:SF35">
    <property type="entry name" value="TRANSCRIPTION FACTOR JRA"/>
    <property type="match status" value="1"/>
</dbReference>
<sequence length="223" mass="24703">MLLGESVFSAFAEPPSAKPVDLEDLLLDTRGSHLDDHNADQALRSNPGLTISPFEIHSSVIGSIFEDPDAEIAPMFEPREDSSSWEPLFKEEDDLIQLATQSTSAIKEEILPKTSVTSPLTDMEESARLASSTSETSTPKKDRFGCTPYTRKKRALPLEPVVPEGADAVAIKRAKNTEAARRSRARKMERMSQLEAKCESLMQENESLRSEVARLKDLLQRSS</sequence>
<dbReference type="GO" id="GO:0000981">
    <property type="term" value="F:DNA-binding transcription factor activity, RNA polymerase II-specific"/>
    <property type="evidence" value="ECO:0007669"/>
    <property type="project" value="TreeGrafter"/>
</dbReference>
<keyword evidence="13" id="KW-1185">Reference proteome</keyword>
<comment type="subcellular location">
    <subcellularLocation>
        <location evidence="1">Nucleus</location>
    </subcellularLocation>
</comment>
<gene>
    <name evidence="12" type="ORF">OGATHE_001519</name>
</gene>
<dbReference type="AlphaFoldDB" id="A0A9P8PPG8"/>
<reference evidence="12" key="1">
    <citation type="journal article" date="2021" name="Open Biol.">
        <title>Shared evolutionary footprints suggest mitochondrial oxidative damage underlies multiple complex I losses in fungi.</title>
        <authorList>
            <person name="Schikora-Tamarit M.A."/>
            <person name="Marcet-Houben M."/>
            <person name="Nosek J."/>
            <person name="Gabaldon T."/>
        </authorList>
    </citation>
    <scope>NUCLEOTIDE SEQUENCE</scope>
    <source>
        <strain evidence="12">NCAIM Y.01608</strain>
    </source>
</reference>
<evidence type="ECO:0000256" key="6">
    <source>
        <dbReference type="ARBA" id="ARBA00023163"/>
    </source>
</evidence>
<evidence type="ECO:0000313" key="13">
    <source>
        <dbReference type="Proteomes" id="UP000788993"/>
    </source>
</evidence>
<organism evidence="12 13">
    <name type="scientific">Ogataea polymorpha</name>
    <dbReference type="NCBI Taxonomy" id="460523"/>
    <lineage>
        <taxon>Eukaryota</taxon>
        <taxon>Fungi</taxon>
        <taxon>Dikarya</taxon>
        <taxon>Ascomycota</taxon>
        <taxon>Saccharomycotina</taxon>
        <taxon>Pichiomycetes</taxon>
        <taxon>Pichiales</taxon>
        <taxon>Pichiaceae</taxon>
        <taxon>Ogataea</taxon>
    </lineage>
</organism>
<keyword evidence="5" id="KW-0010">Activator</keyword>
<feature type="region of interest" description="Disordered" evidence="10">
    <location>
        <begin position="116"/>
        <end position="149"/>
    </location>
</feature>
<evidence type="ECO:0000256" key="1">
    <source>
        <dbReference type="ARBA" id="ARBA00004123"/>
    </source>
</evidence>
<keyword evidence="3" id="KW-0805">Transcription regulation</keyword>
<dbReference type="InterPro" id="IPR050946">
    <property type="entry name" value="AP-1_TF_bZIP"/>
</dbReference>
<dbReference type="CDD" id="cd12192">
    <property type="entry name" value="GCN4_cent"/>
    <property type="match status" value="1"/>
</dbReference>
<feature type="coiled-coil region" evidence="9">
    <location>
        <begin position="184"/>
        <end position="218"/>
    </location>
</feature>
<evidence type="ECO:0000256" key="5">
    <source>
        <dbReference type="ARBA" id="ARBA00023159"/>
    </source>
</evidence>
<dbReference type="GO" id="GO:1903833">
    <property type="term" value="P:positive regulation of cellular response to amino acid starvation"/>
    <property type="evidence" value="ECO:0007669"/>
    <property type="project" value="TreeGrafter"/>
</dbReference>
<dbReference type="GO" id="GO:0001080">
    <property type="term" value="P:nitrogen catabolite activation of transcription from RNA polymerase II promoter"/>
    <property type="evidence" value="ECO:0007669"/>
    <property type="project" value="TreeGrafter"/>
</dbReference>
<dbReference type="Gene3D" id="3.30.160.60">
    <property type="entry name" value="Classic Zinc Finger"/>
    <property type="match status" value="1"/>
</dbReference>
<keyword evidence="7" id="KW-0539">Nucleus</keyword>
<evidence type="ECO:0000256" key="4">
    <source>
        <dbReference type="ARBA" id="ARBA00023125"/>
    </source>
</evidence>
<evidence type="ECO:0000256" key="8">
    <source>
        <dbReference type="ARBA" id="ARBA00061302"/>
    </source>
</evidence>
<dbReference type="GO" id="GO:0005667">
    <property type="term" value="C:transcription regulator complex"/>
    <property type="evidence" value="ECO:0007669"/>
    <property type="project" value="TreeGrafter"/>
</dbReference>
<dbReference type="SMART" id="SM00338">
    <property type="entry name" value="BRLZ"/>
    <property type="match status" value="1"/>
</dbReference>